<proteinExistence type="predicted"/>
<keyword evidence="3" id="KW-1185">Reference proteome</keyword>
<feature type="coiled-coil region" evidence="1">
    <location>
        <begin position="7"/>
        <end position="87"/>
    </location>
</feature>
<gene>
    <name evidence="2" type="ORF">MNOR_LOCUS39573</name>
</gene>
<reference evidence="2 3" key="1">
    <citation type="submission" date="2024-05" db="EMBL/GenBank/DDBJ databases">
        <authorList>
            <person name="Wallberg A."/>
        </authorList>
    </citation>
    <scope>NUCLEOTIDE SEQUENCE [LARGE SCALE GENOMIC DNA]</scope>
</reference>
<name>A0AAV2SQ52_MEGNR</name>
<dbReference type="AlphaFoldDB" id="A0AAV2SQ52"/>
<organism evidence="2 3">
    <name type="scientific">Meganyctiphanes norvegica</name>
    <name type="common">Northern krill</name>
    <name type="synonym">Thysanopoda norvegica</name>
    <dbReference type="NCBI Taxonomy" id="48144"/>
    <lineage>
        <taxon>Eukaryota</taxon>
        <taxon>Metazoa</taxon>
        <taxon>Ecdysozoa</taxon>
        <taxon>Arthropoda</taxon>
        <taxon>Crustacea</taxon>
        <taxon>Multicrustacea</taxon>
        <taxon>Malacostraca</taxon>
        <taxon>Eumalacostraca</taxon>
        <taxon>Eucarida</taxon>
        <taxon>Euphausiacea</taxon>
        <taxon>Euphausiidae</taxon>
        <taxon>Meganyctiphanes</taxon>
    </lineage>
</organism>
<keyword evidence="1" id="KW-0175">Coiled coil</keyword>
<comment type="caution">
    <text evidence="2">The sequence shown here is derived from an EMBL/GenBank/DDBJ whole genome shotgun (WGS) entry which is preliminary data.</text>
</comment>
<dbReference type="Proteomes" id="UP001497623">
    <property type="component" value="Unassembled WGS sequence"/>
</dbReference>
<sequence length="108" mass="13274">MNYIMNLNRKEEEIEKLKEKNLRMIGEQKDRETRYRELENELRFKKEEAGKRNMIYVKELCRAESDIKKEKERIEKFKNATSKNEEDAKKREELIIEAYDRMKNKKIG</sequence>
<accession>A0AAV2SQ52</accession>
<dbReference type="EMBL" id="CAXKWB010105120">
    <property type="protein sequence ID" value="CAL4227969.1"/>
    <property type="molecule type" value="Genomic_DNA"/>
</dbReference>
<evidence type="ECO:0000256" key="1">
    <source>
        <dbReference type="SAM" id="Coils"/>
    </source>
</evidence>
<evidence type="ECO:0000313" key="3">
    <source>
        <dbReference type="Proteomes" id="UP001497623"/>
    </source>
</evidence>
<evidence type="ECO:0000313" key="2">
    <source>
        <dbReference type="EMBL" id="CAL4227969.1"/>
    </source>
</evidence>
<protein>
    <submittedName>
        <fullName evidence="2">Uncharacterized protein</fullName>
    </submittedName>
</protein>